<protein>
    <recommendedName>
        <fullName evidence="1">Glycosyl transferase family 1 domain-containing protein</fullName>
    </recommendedName>
</protein>
<evidence type="ECO:0000259" key="1">
    <source>
        <dbReference type="Pfam" id="PF00534"/>
    </source>
</evidence>
<sequence>MKVLYLTHQYFPYFYTGTELLTDNLSRYMRLLGVSTEVWAYNLDEPREDEIDRTNYRGIPVTFFSHHNSDPFRDWKMYRDNKARKNLIERLLKETKPDILHVTHASRMGDIIGMAYGIGIPYISTLTDFWLLCPRASLIRANGDLCLGPEGGEACGKYCYENLGDQMIKRCRDVRDYFDKASKVTFASNFLRSMFERSDIDTANWINIRHGYNPSAKRKRTKDNFYRFAFTGTLQPNKGAHLVIEAFKKLVDQKARLAVYGEFKHSEKYSNYCSELAKGDKRIEFRGKYNHTKLAGEFADIDCVVVPSNWFEPFPFTLTSAISYGFEVIGSRIGGIPEIIGEENAENLFNPGDIDDLSEKMGLKLKKGKNGQSGLFYDQTVETEGFKYFQLYKYLVGK</sequence>
<proteinExistence type="predicted"/>
<accession>A0A1G1W277</accession>
<evidence type="ECO:0000313" key="3">
    <source>
        <dbReference type="Proteomes" id="UP000176299"/>
    </source>
</evidence>
<organism evidence="2 3">
    <name type="scientific">Candidatus Woykebacteria bacterium GWA1_44_8</name>
    <dbReference type="NCBI Taxonomy" id="1802591"/>
    <lineage>
        <taxon>Bacteria</taxon>
        <taxon>Candidatus Woykeibacteriota</taxon>
    </lineage>
</organism>
<dbReference type="GO" id="GO:0016757">
    <property type="term" value="F:glycosyltransferase activity"/>
    <property type="evidence" value="ECO:0007669"/>
    <property type="project" value="InterPro"/>
</dbReference>
<dbReference type="EMBL" id="MHCN01000011">
    <property type="protein sequence ID" value="OGY21690.1"/>
    <property type="molecule type" value="Genomic_DNA"/>
</dbReference>
<dbReference type="Pfam" id="PF00534">
    <property type="entry name" value="Glycos_transf_1"/>
    <property type="match status" value="1"/>
</dbReference>
<reference evidence="2 3" key="1">
    <citation type="journal article" date="2016" name="Nat. Commun.">
        <title>Thousands of microbial genomes shed light on interconnected biogeochemical processes in an aquifer system.</title>
        <authorList>
            <person name="Anantharaman K."/>
            <person name="Brown C.T."/>
            <person name="Hug L.A."/>
            <person name="Sharon I."/>
            <person name="Castelle C.J."/>
            <person name="Probst A.J."/>
            <person name="Thomas B.C."/>
            <person name="Singh A."/>
            <person name="Wilkins M.J."/>
            <person name="Karaoz U."/>
            <person name="Brodie E.L."/>
            <person name="Williams K.H."/>
            <person name="Hubbard S.S."/>
            <person name="Banfield J.F."/>
        </authorList>
    </citation>
    <scope>NUCLEOTIDE SEQUENCE [LARGE SCALE GENOMIC DNA]</scope>
</reference>
<dbReference type="PANTHER" id="PTHR45947">
    <property type="entry name" value="SULFOQUINOVOSYL TRANSFERASE SQD2"/>
    <property type="match status" value="1"/>
</dbReference>
<dbReference type="PANTHER" id="PTHR45947:SF13">
    <property type="entry name" value="TRANSFERASE"/>
    <property type="match status" value="1"/>
</dbReference>
<dbReference type="SUPFAM" id="SSF53756">
    <property type="entry name" value="UDP-Glycosyltransferase/glycogen phosphorylase"/>
    <property type="match status" value="1"/>
</dbReference>
<evidence type="ECO:0000313" key="2">
    <source>
        <dbReference type="EMBL" id="OGY21690.1"/>
    </source>
</evidence>
<gene>
    <name evidence="2" type="ORF">A2113_03995</name>
</gene>
<feature type="domain" description="Glycosyl transferase family 1" evidence="1">
    <location>
        <begin position="219"/>
        <end position="365"/>
    </location>
</feature>
<dbReference type="Proteomes" id="UP000176299">
    <property type="component" value="Unassembled WGS sequence"/>
</dbReference>
<dbReference type="AlphaFoldDB" id="A0A1G1W277"/>
<comment type="caution">
    <text evidence="2">The sequence shown here is derived from an EMBL/GenBank/DDBJ whole genome shotgun (WGS) entry which is preliminary data.</text>
</comment>
<dbReference type="InterPro" id="IPR001296">
    <property type="entry name" value="Glyco_trans_1"/>
</dbReference>
<dbReference type="Gene3D" id="3.40.50.2000">
    <property type="entry name" value="Glycogen Phosphorylase B"/>
    <property type="match status" value="2"/>
</dbReference>
<name>A0A1G1W277_9BACT</name>
<dbReference type="STRING" id="1802591.A2113_03995"/>
<dbReference type="InterPro" id="IPR050194">
    <property type="entry name" value="Glycosyltransferase_grp1"/>
</dbReference>